<gene>
    <name evidence="7" type="ORF">GMD11_02780</name>
    <name evidence="8" type="ORF">GMD18_02780</name>
</gene>
<dbReference type="EMBL" id="WNBW01000001">
    <property type="protein sequence ID" value="MTU03325.1"/>
    <property type="molecule type" value="Genomic_DNA"/>
</dbReference>
<evidence type="ECO:0000256" key="3">
    <source>
        <dbReference type="ARBA" id="ARBA00023027"/>
    </source>
</evidence>
<dbReference type="OrthoDB" id="9771073at2"/>
<comment type="cofactor">
    <cofactor evidence="1">
        <name>NAD(+)</name>
        <dbReference type="ChEBI" id="CHEBI:57540"/>
    </cofactor>
</comment>
<evidence type="ECO:0000313" key="10">
    <source>
        <dbReference type="Proteomes" id="UP000484547"/>
    </source>
</evidence>
<evidence type="ECO:0000313" key="9">
    <source>
        <dbReference type="Proteomes" id="UP000443070"/>
    </source>
</evidence>
<keyword evidence="9" id="KW-1185">Reference proteome</keyword>
<keyword evidence="5" id="KW-0472">Membrane</keyword>
<keyword evidence="5" id="KW-0812">Transmembrane</keyword>
<reference evidence="9 10" key="1">
    <citation type="journal article" date="2019" name="Nat. Med.">
        <title>A library of human gut bacterial isolates paired with longitudinal multiomics data enables mechanistic microbiome research.</title>
        <authorList>
            <person name="Poyet M."/>
            <person name="Groussin M."/>
            <person name="Gibbons S.M."/>
            <person name="Avila-Pacheco J."/>
            <person name="Jiang X."/>
            <person name="Kearney S.M."/>
            <person name="Perrotta A.R."/>
            <person name="Berdy B."/>
            <person name="Zhao S."/>
            <person name="Lieberman T.D."/>
            <person name="Swanson P.K."/>
            <person name="Smith M."/>
            <person name="Roesemann S."/>
            <person name="Alexander J.E."/>
            <person name="Rich S.A."/>
            <person name="Livny J."/>
            <person name="Vlamakis H."/>
            <person name="Clish C."/>
            <person name="Bullock K."/>
            <person name="Deik A."/>
            <person name="Scott J."/>
            <person name="Pierce K.A."/>
            <person name="Xavier R.J."/>
            <person name="Alm E.J."/>
        </authorList>
    </citation>
    <scope>NUCLEOTIDE SEQUENCE [LARGE SCALE GENOMIC DNA]</scope>
    <source>
        <strain evidence="7 10">BIOML-A13</strain>
        <strain evidence="8 9">BIOML-A3</strain>
    </source>
</reference>
<feature type="domain" description="NAD-dependent epimerase/dehydratase" evidence="6">
    <location>
        <begin position="29"/>
        <end position="274"/>
    </location>
</feature>
<accession>A0A7X2XEH7</accession>
<keyword evidence="5" id="KW-1133">Transmembrane helix</keyword>
<keyword evidence="2" id="KW-0210">Decarboxylase</keyword>
<feature type="transmembrane region" description="Helical" evidence="5">
    <location>
        <begin position="29"/>
        <end position="49"/>
    </location>
</feature>
<evidence type="ECO:0000256" key="1">
    <source>
        <dbReference type="ARBA" id="ARBA00001911"/>
    </source>
</evidence>
<keyword evidence="3" id="KW-0520">NAD</keyword>
<sequence>MFSKNKIYQKSLEVFSEDINWDIYSNKKILIVGATGLIGSYLIDLLMYVNKRQNKNIGIVAVARSEASVKERFEEYLCNRNFRYIIADINNGFKYQEKVDYLLHLASNTHPLAYAEKPIETLMTNIHGTYNLLNYAKDFLNKRLLFLSSVEIYGQMESNITGYKEADCGYIDCNSLRACYNEGKRAGEALCQAFIKEYDLDIVIPRLCRIYGPTMKLDDSKALSQFLKKAIKKENIVLKSPGEQYFSYLYVGDAVTALLHLLEFGIAGEAYNVADQKSNMKLKDLAKIIADHVGVDVIFEIAGKIEQAGYSKASNAILNTKKINRLSWKAKYSINDGIKEVMDIYGD</sequence>
<dbReference type="AlphaFoldDB" id="A0A7X2XEH7"/>
<dbReference type="Proteomes" id="UP000484547">
    <property type="component" value="Unassembled WGS sequence"/>
</dbReference>
<dbReference type="InterPro" id="IPR001509">
    <property type="entry name" value="Epimerase_deHydtase"/>
</dbReference>
<evidence type="ECO:0000256" key="4">
    <source>
        <dbReference type="ARBA" id="ARBA00023239"/>
    </source>
</evidence>
<dbReference type="PANTHER" id="PTHR43078:SF6">
    <property type="entry name" value="UDP-GLUCURONIC ACID DECARBOXYLASE 1"/>
    <property type="match status" value="1"/>
</dbReference>
<dbReference type="RefSeq" id="WP_154338763.1">
    <property type="nucleotide sequence ID" value="NZ_DBGCHN010000015.1"/>
</dbReference>
<dbReference type="SUPFAM" id="SSF51735">
    <property type="entry name" value="NAD(P)-binding Rossmann-fold domains"/>
    <property type="match status" value="1"/>
</dbReference>
<evidence type="ECO:0000256" key="5">
    <source>
        <dbReference type="SAM" id="Phobius"/>
    </source>
</evidence>
<proteinExistence type="predicted"/>
<dbReference type="EMBL" id="WNBM01000001">
    <property type="protein sequence ID" value="MTT75193.1"/>
    <property type="molecule type" value="Genomic_DNA"/>
</dbReference>
<protein>
    <submittedName>
        <fullName evidence="7">NAD-dependent epimerase/dehydratase family protein</fullName>
    </submittedName>
</protein>
<keyword evidence="4" id="KW-0456">Lyase</keyword>
<dbReference type="PANTHER" id="PTHR43078">
    <property type="entry name" value="UDP-GLUCURONIC ACID DECARBOXYLASE-RELATED"/>
    <property type="match status" value="1"/>
</dbReference>
<evidence type="ECO:0000256" key="2">
    <source>
        <dbReference type="ARBA" id="ARBA00022793"/>
    </source>
</evidence>
<evidence type="ECO:0000313" key="7">
    <source>
        <dbReference type="EMBL" id="MTT75193.1"/>
    </source>
</evidence>
<dbReference type="Pfam" id="PF01370">
    <property type="entry name" value="Epimerase"/>
    <property type="match status" value="1"/>
</dbReference>
<name>A0A7X2XEH7_9FIRM</name>
<dbReference type="GO" id="GO:0048040">
    <property type="term" value="F:UDP-glucuronate decarboxylase activity"/>
    <property type="evidence" value="ECO:0007669"/>
    <property type="project" value="TreeGrafter"/>
</dbReference>
<evidence type="ECO:0000313" key="8">
    <source>
        <dbReference type="EMBL" id="MTU03325.1"/>
    </source>
</evidence>
<dbReference type="GO" id="GO:0042732">
    <property type="term" value="P:D-xylose metabolic process"/>
    <property type="evidence" value="ECO:0007669"/>
    <property type="project" value="InterPro"/>
</dbReference>
<dbReference type="GO" id="GO:0070403">
    <property type="term" value="F:NAD+ binding"/>
    <property type="evidence" value="ECO:0007669"/>
    <property type="project" value="InterPro"/>
</dbReference>
<dbReference type="InterPro" id="IPR044516">
    <property type="entry name" value="UXS-like"/>
</dbReference>
<evidence type="ECO:0000259" key="6">
    <source>
        <dbReference type="Pfam" id="PF01370"/>
    </source>
</evidence>
<dbReference type="Proteomes" id="UP000443070">
    <property type="component" value="Unassembled WGS sequence"/>
</dbReference>
<comment type="caution">
    <text evidence="7">The sequence shown here is derived from an EMBL/GenBank/DDBJ whole genome shotgun (WGS) entry which is preliminary data.</text>
</comment>
<dbReference type="GO" id="GO:0005737">
    <property type="term" value="C:cytoplasm"/>
    <property type="evidence" value="ECO:0007669"/>
    <property type="project" value="TreeGrafter"/>
</dbReference>
<dbReference type="InterPro" id="IPR036291">
    <property type="entry name" value="NAD(P)-bd_dom_sf"/>
</dbReference>
<organism evidence="7 10">
    <name type="scientific">Phascolarctobacterium faecium</name>
    <dbReference type="NCBI Taxonomy" id="33025"/>
    <lineage>
        <taxon>Bacteria</taxon>
        <taxon>Bacillati</taxon>
        <taxon>Bacillota</taxon>
        <taxon>Negativicutes</taxon>
        <taxon>Acidaminococcales</taxon>
        <taxon>Acidaminococcaceae</taxon>
        <taxon>Phascolarctobacterium</taxon>
    </lineage>
</organism>
<dbReference type="Gene3D" id="3.40.50.720">
    <property type="entry name" value="NAD(P)-binding Rossmann-like Domain"/>
    <property type="match status" value="1"/>
</dbReference>